<dbReference type="GO" id="GO:0000160">
    <property type="term" value="P:phosphorelay signal transduction system"/>
    <property type="evidence" value="ECO:0007669"/>
    <property type="project" value="InterPro"/>
</dbReference>
<evidence type="ECO:0000256" key="1">
    <source>
        <dbReference type="ARBA" id="ARBA00022553"/>
    </source>
</evidence>
<organism evidence="4 5">
    <name type="scientific">Granulicella sibirica</name>
    <dbReference type="NCBI Taxonomy" id="2479048"/>
    <lineage>
        <taxon>Bacteria</taxon>
        <taxon>Pseudomonadati</taxon>
        <taxon>Acidobacteriota</taxon>
        <taxon>Terriglobia</taxon>
        <taxon>Terriglobales</taxon>
        <taxon>Acidobacteriaceae</taxon>
        <taxon>Granulicella</taxon>
    </lineage>
</organism>
<dbReference type="Gene3D" id="3.40.50.2300">
    <property type="match status" value="1"/>
</dbReference>
<comment type="caution">
    <text evidence="4">The sequence shown here is derived from an EMBL/GenBank/DDBJ whole genome shotgun (WGS) entry which is preliminary data.</text>
</comment>
<feature type="modified residue" description="4-aspartylphosphate" evidence="2">
    <location>
        <position position="55"/>
    </location>
</feature>
<name>A0A4Q0T0X5_9BACT</name>
<dbReference type="Proteomes" id="UP000289437">
    <property type="component" value="Unassembled WGS sequence"/>
</dbReference>
<dbReference type="EMBL" id="RDSM01000003">
    <property type="protein sequence ID" value="RXH55161.1"/>
    <property type="molecule type" value="Genomic_DNA"/>
</dbReference>
<dbReference type="SMART" id="SM00448">
    <property type="entry name" value="REC"/>
    <property type="match status" value="1"/>
</dbReference>
<dbReference type="PROSITE" id="PS50110">
    <property type="entry name" value="RESPONSE_REGULATORY"/>
    <property type="match status" value="1"/>
</dbReference>
<accession>A0A4Q0T0X5</accession>
<evidence type="ECO:0000259" key="3">
    <source>
        <dbReference type="PROSITE" id="PS50110"/>
    </source>
</evidence>
<protein>
    <submittedName>
        <fullName evidence="4">Response regulator receiver domain protein (CheY)</fullName>
    </submittedName>
</protein>
<gene>
    <name evidence="4" type="ORF">GRAN_4265</name>
</gene>
<dbReference type="InterPro" id="IPR011006">
    <property type="entry name" value="CheY-like_superfamily"/>
</dbReference>
<dbReference type="RefSeq" id="WP_128914822.1">
    <property type="nucleotide sequence ID" value="NZ_RDSM01000003.1"/>
</dbReference>
<evidence type="ECO:0000313" key="4">
    <source>
        <dbReference type="EMBL" id="RXH55161.1"/>
    </source>
</evidence>
<reference evidence="5" key="2">
    <citation type="submission" date="2019-02" db="EMBL/GenBank/DDBJ databases">
        <title>Granulicella sibirica sp. nov., a psychrotolerant acidobacterium isolated from an organic soil layer in forested tundra, West Siberia.</title>
        <authorList>
            <person name="Oshkin I.Y."/>
            <person name="Kulichevskaya I.S."/>
            <person name="Rijpstra W.I.C."/>
            <person name="Sinninghe Damste J.S."/>
            <person name="Rakitin A.L."/>
            <person name="Ravin N.V."/>
            <person name="Dedysh S.N."/>
        </authorList>
    </citation>
    <scope>NUCLEOTIDE SEQUENCE [LARGE SCALE GENOMIC DNA]</scope>
    <source>
        <strain evidence="5">AF10</strain>
    </source>
</reference>
<dbReference type="SUPFAM" id="SSF52172">
    <property type="entry name" value="CheY-like"/>
    <property type="match status" value="1"/>
</dbReference>
<keyword evidence="1 2" id="KW-0597">Phosphoprotein</keyword>
<dbReference type="PANTHER" id="PTHR44591">
    <property type="entry name" value="STRESS RESPONSE REGULATOR PROTEIN 1"/>
    <property type="match status" value="1"/>
</dbReference>
<dbReference type="InterPro" id="IPR001789">
    <property type="entry name" value="Sig_transdc_resp-reg_receiver"/>
</dbReference>
<sequence>MRRILIIDDEDDIREVAALSLEATAGWSITTASSGAEGIRMAVESDPKPEAILMDVMMPEMDGPTTFRKMQVTPGVAGIPVLLLTAKVQGVDQRRFAGLGFSAVLFKPFDPLTLASQIADVLGWKEPLAL</sequence>
<dbReference type="InterPro" id="IPR050595">
    <property type="entry name" value="Bact_response_regulator"/>
</dbReference>
<dbReference type="AlphaFoldDB" id="A0A4Q0T0X5"/>
<proteinExistence type="predicted"/>
<feature type="domain" description="Response regulatory" evidence="3">
    <location>
        <begin position="3"/>
        <end position="122"/>
    </location>
</feature>
<evidence type="ECO:0000313" key="5">
    <source>
        <dbReference type="Proteomes" id="UP000289437"/>
    </source>
</evidence>
<dbReference type="OrthoDB" id="9790669at2"/>
<dbReference type="PANTHER" id="PTHR44591:SF22">
    <property type="entry name" value="CHEY SUBFAMILY"/>
    <property type="match status" value="1"/>
</dbReference>
<reference evidence="4 5" key="1">
    <citation type="submission" date="2018-11" db="EMBL/GenBank/DDBJ databases">
        <authorList>
            <person name="Mardanov A.V."/>
            <person name="Ravin N.V."/>
            <person name="Dedysh S.N."/>
        </authorList>
    </citation>
    <scope>NUCLEOTIDE SEQUENCE [LARGE SCALE GENOMIC DNA]</scope>
    <source>
        <strain evidence="4 5">AF10</strain>
    </source>
</reference>
<dbReference type="Pfam" id="PF00072">
    <property type="entry name" value="Response_reg"/>
    <property type="match status" value="1"/>
</dbReference>
<evidence type="ECO:0000256" key="2">
    <source>
        <dbReference type="PROSITE-ProRule" id="PRU00169"/>
    </source>
</evidence>
<keyword evidence="5" id="KW-1185">Reference proteome</keyword>